<gene>
    <name evidence="1" type="ORF">SCOCK_60189</name>
</gene>
<proteinExistence type="predicted"/>
<dbReference type="Proteomes" id="UP001152519">
    <property type="component" value="Unassembled WGS sequence"/>
</dbReference>
<evidence type="ECO:0000313" key="2">
    <source>
        <dbReference type="Proteomes" id="UP001152519"/>
    </source>
</evidence>
<organism evidence="1 2">
    <name type="scientific">Actinacidiphila cocklensis</name>
    <dbReference type="NCBI Taxonomy" id="887465"/>
    <lineage>
        <taxon>Bacteria</taxon>
        <taxon>Bacillati</taxon>
        <taxon>Actinomycetota</taxon>
        <taxon>Actinomycetes</taxon>
        <taxon>Kitasatosporales</taxon>
        <taxon>Streptomycetaceae</taxon>
        <taxon>Actinacidiphila</taxon>
    </lineage>
</organism>
<reference evidence="1" key="1">
    <citation type="submission" date="2021-05" db="EMBL/GenBank/DDBJ databases">
        <authorList>
            <person name="Arsene-Ploetze F."/>
        </authorList>
    </citation>
    <scope>NUCLEOTIDE SEQUENCE</scope>
    <source>
        <strain evidence="1">DSM 42138</strain>
    </source>
</reference>
<sequence>MRESCGFFNRPARTIKRPRVVDLGLCNGADDGNRTRALSLGITGACRASVLVSGT</sequence>
<protein>
    <submittedName>
        <fullName evidence="1">Uncharacterized protein</fullName>
    </submittedName>
</protein>
<comment type="caution">
    <text evidence="1">The sequence shown here is derived from an EMBL/GenBank/DDBJ whole genome shotgun (WGS) entry which is preliminary data.</text>
</comment>
<dbReference type="AlphaFoldDB" id="A0A9W4GUT3"/>
<keyword evidence="2" id="KW-1185">Reference proteome</keyword>
<name>A0A9W4GUT3_9ACTN</name>
<dbReference type="EMBL" id="CAJSLV010000092">
    <property type="protein sequence ID" value="CAG6397856.1"/>
    <property type="molecule type" value="Genomic_DNA"/>
</dbReference>
<accession>A0A9W4GUT3</accession>
<evidence type="ECO:0000313" key="1">
    <source>
        <dbReference type="EMBL" id="CAG6397856.1"/>
    </source>
</evidence>